<name>A0A944H7Y9_DENI1</name>
<dbReference type="Proteomes" id="UP000694660">
    <property type="component" value="Unassembled WGS sequence"/>
</dbReference>
<sequence>MSTSRERTGLEPQDLTNWKTEQKTDMGFVAGKKSSTSVTLPSPPHQVADQLEQLYAKRTLTGEIEIFGPGGEKIPLGGSYGDLYLDRVISGLALPPSGGLANVVGPGVAYVNGARVASVGASITLSANSDNYIDFTSSGAFVVSPVAAAAAAPSVASDSIRLGYVTTNATTVTARVTAALDSLGNWMGNTMQMDACQLRRANNASLGGTVVSLSFPAGSVLLDNAHMYDSTLPTRITIQRAGLYKVSYSAVLGNGAIDSVRLRLNGATDTRFPTLFTPAGLLTPQSAWEVYLAVGDYIECQITPNTTTQPYAYYTYFSAVRIG</sequence>
<gene>
    <name evidence="2" type="ORF">I8J34_10875</name>
</gene>
<evidence type="ECO:0000313" key="2">
    <source>
        <dbReference type="EMBL" id="MBT0961674.1"/>
    </source>
</evidence>
<dbReference type="Gene3D" id="2.60.120.40">
    <property type="match status" value="1"/>
</dbReference>
<evidence type="ECO:0000313" key="3">
    <source>
        <dbReference type="Proteomes" id="UP000694660"/>
    </source>
</evidence>
<dbReference type="EMBL" id="JAEKFT010000010">
    <property type="protein sequence ID" value="MBT0961674.1"/>
    <property type="molecule type" value="Genomic_DNA"/>
</dbReference>
<dbReference type="AlphaFoldDB" id="A0A944H7Y9"/>
<protein>
    <submittedName>
        <fullName evidence="2">Uncharacterized protein</fullName>
    </submittedName>
</protein>
<accession>A0A944H7Y9</accession>
<feature type="region of interest" description="Disordered" evidence="1">
    <location>
        <begin position="1"/>
        <end position="23"/>
    </location>
</feature>
<keyword evidence="3" id="KW-1185">Reference proteome</keyword>
<proteinExistence type="predicted"/>
<comment type="caution">
    <text evidence="2">The sequence shown here is derived from an EMBL/GenBank/DDBJ whole genome shotgun (WGS) entry which is preliminary data.</text>
</comment>
<organism evidence="2 3">
    <name type="scientific">Denitromonas iodatirespirans</name>
    <dbReference type="NCBI Taxonomy" id="2795389"/>
    <lineage>
        <taxon>Bacteria</taxon>
        <taxon>Pseudomonadati</taxon>
        <taxon>Pseudomonadota</taxon>
        <taxon>Betaproteobacteria</taxon>
        <taxon>Rhodocyclales</taxon>
        <taxon>Zoogloeaceae</taxon>
        <taxon>Denitromonas</taxon>
    </lineage>
</organism>
<evidence type="ECO:0000256" key="1">
    <source>
        <dbReference type="SAM" id="MobiDB-lite"/>
    </source>
</evidence>
<reference evidence="3" key="1">
    <citation type="journal article" date="2022" name="ISME J.">
        <title>Genetic and phylogenetic analysis of dissimilatory iodate-reducing bacteria identifies potential niches across the world's oceans.</title>
        <authorList>
            <person name="Reyes-Umana V."/>
            <person name="Henning Z."/>
            <person name="Lee K."/>
            <person name="Barnum T.P."/>
            <person name="Coates J.D."/>
        </authorList>
    </citation>
    <scope>NUCLEOTIDE SEQUENCE [LARGE SCALE GENOMIC DNA]</scope>
    <source>
        <strain evidence="3">IR12</strain>
    </source>
</reference>
<dbReference type="InterPro" id="IPR008983">
    <property type="entry name" value="Tumour_necrosis_fac-like_dom"/>
</dbReference>
<dbReference type="RefSeq" id="WP_214361430.1">
    <property type="nucleotide sequence ID" value="NZ_JAEKFT010000010.1"/>
</dbReference>